<dbReference type="InterPro" id="IPR051910">
    <property type="entry name" value="ComF/GntX_DNA_util-trans"/>
</dbReference>
<accession>A0A1I5ZFB9</accession>
<proteinExistence type="inferred from homology"/>
<dbReference type="PANTHER" id="PTHR47505:SF1">
    <property type="entry name" value="DNA UTILIZATION PROTEIN YHGH"/>
    <property type="match status" value="1"/>
</dbReference>
<dbReference type="OrthoDB" id="9779910at2"/>
<dbReference type="AlphaFoldDB" id="A0A1I5ZFB9"/>
<reference evidence="2 3" key="1">
    <citation type="submission" date="2016-10" db="EMBL/GenBank/DDBJ databases">
        <authorList>
            <person name="de Groot N.N."/>
        </authorList>
    </citation>
    <scope>NUCLEOTIDE SEQUENCE [LARGE SCALE GENOMIC DNA]</scope>
    <source>
        <strain evidence="2 3">DSM 28286</strain>
    </source>
</reference>
<comment type="similarity">
    <text evidence="1">Belongs to the ComF/GntX family.</text>
</comment>
<dbReference type="CDD" id="cd06223">
    <property type="entry name" value="PRTases_typeI"/>
    <property type="match status" value="1"/>
</dbReference>
<evidence type="ECO:0000256" key="1">
    <source>
        <dbReference type="ARBA" id="ARBA00008007"/>
    </source>
</evidence>
<dbReference type="RefSeq" id="WP_090663246.1">
    <property type="nucleotide sequence ID" value="NZ_FOXQ01000022.1"/>
</dbReference>
<name>A0A1I5ZFB9_9BACT</name>
<dbReference type="EMBL" id="FOXQ01000022">
    <property type="protein sequence ID" value="SFQ55121.1"/>
    <property type="molecule type" value="Genomic_DNA"/>
</dbReference>
<evidence type="ECO:0000313" key="3">
    <source>
        <dbReference type="Proteomes" id="UP000199031"/>
    </source>
</evidence>
<dbReference type="InterPro" id="IPR000836">
    <property type="entry name" value="PRTase_dom"/>
</dbReference>
<dbReference type="PANTHER" id="PTHR47505">
    <property type="entry name" value="DNA UTILIZATION PROTEIN YHGH"/>
    <property type="match status" value="1"/>
</dbReference>
<keyword evidence="3" id="KW-1185">Reference proteome</keyword>
<dbReference type="Gene3D" id="3.40.50.2020">
    <property type="match status" value="1"/>
</dbReference>
<dbReference type="STRING" id="1465490.SAMN05444277_1227"/>
<dbReference type="InterPro" id="IPR029057">
    <property type="entry name" value="PRTase-like"/>
</dbReference>
<organism evidence="2 3">
    <name type="scientific">Parafilimonas terrae</name>
    <dbReference type="NCBI Taxonomy" id="1465490"/>
    <lineage>
        <taxon>Bacteria</taxon>
        <taxon>Pseudomonadati</taxon>
        <taxon>Bacteroidota</taxon>
        <taxon>Chitinophagia</taxon>
        <taxon>Chitinophagales</taxon>
        <taxon>Chitinophagaceae</taxon>
        <taxon>Parafilimonas</taxon>
    </lineage>
</organism>
<evidence type="ECO:0000313" key="2">
    <source>
        <dbReference type="EMBL" id="SFQ55121.1"/>
    </source>
</evidence>
<dbReference type="SUPFAM" id="SSF53271">
    <property type="entry name" value="PRTase-like"/>
    <property type="match status" value="1"/>
</dbReference>
<gene>
    <name evidence="2" type="ORF">SAMN05444277_1227</name>
</gene>
<protein>
    <submittedName>
        <fullName evidence="2">ComF family protein</fullName>
    </submittedName>
</protein>
<dbReference type="Proteomes" id="UP000199031">
    <property type="component" value="Unassembled WGS sequence"/>
</dbReference>
<sequence>MISVKNYIDDFLHLFFPHNCAACSTDIINAGDTLCAECLSLLPETGFFLHGNNPVENMFYGRMKIEKAGSAFYFTKDSVIKNVIIQLKYKNNIAAGEFLGKLLGRQLATSNRFDDIDIIIPMPLNEKKLFKRGYNQSAIIADGIVSVWNKPVITNAVERILFTETQTHKTRIDRWQTMENVFAVSKPEMLTGKHILLVDDIVTTGATFEACGQAILKIPGTALSLASVACTI</sequence>